<accession>A0A1G6XT43</accession>
<organism evidence="1 2">
    <name type="scientific">Kordiimonas lacus</name>
    <dbReference type="NCBI Taxonomy" id="637679"/>
    <lineage>
        <taxon>Bacteria</taxon>
        <taxon>Pseudomonadati</taxon>
        <taxon>Pseudomonadota</taxon>
        <taxon>Alphaproteobacteria</taxon>
        <taxon>Kordiimonadales</taxon>
        <taxon>Kordiimonadaceae</taxon>
        <taxon>Kordiimonas</taxon>
    </lineage>
</organism>
<proteinExistence type="predicted"/>
<protein>
    <submittedName>
        <fullName evidence="1">Uncharacterized protein</fullName>
    </submittedName>
</protein>
<evidence type="ECO:0000313" key="2">
    <source>
        <dbReference type="Proteomes" id="UP000183685"/>
    </source>
</evidence>
<dbReference type="AlphaFoldDB" id="A0A1G6XT43"/>
<evidence type="ECO:0000313" key="1">
    <source>
        <dbReference type="EMBL" id="SDD81310.1"/>
    </source>
</evidence>
<dbReference type="RefSeq" id="WP_068301773.1">
    <property type="nucleotide sequence ID" value="NZ_FNAK01000003.1"/>
</dbReference>
<reference evidence="1 2" key="1">
    <citation type="submission" date="2016-10" db="EMBL/GenBank/DDBJ databases">
        <authorList>
            <person name="de Groot N.N."/>
        </authorList>
    </citation>
    <scope>NUCLEOTIDE SEQUENCE [LARGE SCALE GENOMIC DNA]</scope>
    <source>
        <strain evidence="1 2">CGMCC 1.9109</strain>
    </source>
</reference>
<gene>
    <name evidence="1" type="ORF">SAMN04488071_1353</name>
</gene>
<sequence length="124" mass="13879">MQFSTSEDFPGWPSKHCEPVLQVVAMIEPLADKLGFKIERFIEDGMGWCSTGFVLVDEIGPVMFEQFDHIKANGTSLYVDAALDPPLTARKLIRALSLLPENIVGRASSFDVDCEWITTNDPRF</sequence>
<keyword evidence="2" id="KW-1185">Reference proteome</keyword>
<name>A0A1G6XT43_9PROT</name>
<dbReference type="EMBL" id="FNAK01000003">
    <property type="protein sequence ID" value="SDD81310.1"/>
    <property type="molecule type" value="Genomic_DNA"/>
</dbReference>
<dbReference type="Proteomes" id="UP000183685">
    <property type="component" value="Unassembled WGS sequence"/>
</dbReference>